<dbReference type="Pfam" id="PF01381">
    <property type="entry name" value="HTH_3"/>
    <property type="match status" value="1"/>
</dbReference>
<dbReference type="InterPro" id="IPR011051">
    <property type="entry name" value="RmlC_Cupin_sf"/>
</dbReference>
<keyword evidence="3" id="KW-0804">Transcription</keyword>
<dbReference type="OrthoDB" id="9781521at2"/>
<dbReference type="PANTHER" id="PTHR46797:SF23">
    <property type="entry name" value="HTH-TYPE TRANSCRIPTIONAL REGULATOR SUTR"/>
    <property type="match status" value="1"/>
</dbReference>
<evidence type="ECO:0000256" key="3">
    <source>
        <dbReference type="ARBA" id="ARBA00023163"/>
    </source>
</evidence>
<sequence length="185" mass="20861">MEQVSLKIGERLKEIRNTRQLTLDDVSELTGVSKPMLGQIERGQSSPTINILWKISTGLKIPLSFFCKQEEAEYTVAGLEKKNVITEEDGGMRAYPLFPFDPVRNVEVFYIEFDAGVRHASLLHVTGVEEYIFLVHGVLKIVIGGKEVLLQEKQSIRFGADISHVYHNVSDKACAVYNVIFYANK</sequence>
<dbReference type="PANTHER" id="PTHR46797">
    <property type="entry name" value="HTH-TYPE TRANSCRIPTIONAL REGULATOR"/>
    <property type="match status" value="1"/>
</dbReference>
<dbReference type="GO" id="GO:0003677">
    <property type="term" value="F:DNA binding"/>
    <property type="evidence" value="ECO:0007669"/>
    <property type="project" value="UniProtKB-KW"/>
</dbReference>
<dbReference type="PROSITE" id="PS50943">
    <property type="entry name" value="HTH_CROC1"/>
    <property type="match status" value="1"/>
</dbReference>
<dbReference type="InterPro" id="IPR050807">
    <property type="entry name" value="TransReg_Diox_bact_type"/>
</dbReference>
<dbReference type="Proteomes" id="UP000295711">
    <property type="component" value="Unassembled WGS sequence"/>
</dbReference>
<organism evidence="5 6">
    <name type="scientific">Frisingicoccus caecimuris</name>
    <dbReference type="NCBI Taxonomy" id="1796636"/>
    <lineage>
        <taxon>Bacteria</taxon>
        <taxon>Bacillati</taxon>
        <taxon>Bacillota</taxon>
        <taxon>Clostridia</taxon>
        <taxon>Lachnospirales</taxon>
        <taxon>Lachnospiraceae</taxon>
        <taxon>Frisingicoccus</taxon>
    </lineage>
</organism>
<dbReference type="InterPro" id="IPR013096">
    <property type="entry name" value="Cupin_2"/>
</dbReference>
<reference evidence="5 6" key="1">
    <citation type="submission" date="2019-03" db="EMBL/GenBank/DDBJ databases">
        <title>Genomic Encyclopedia of Type Strains, Phase IV (KMG-IV): sequencing the most valuable type-strain genomes for metagenomic binning, comparative biology and taxonomic classification.</title>
        <authorList>
            <person name="Goeker M."/>
        </authorList>
    </citation>
    <scope>NUCLEOTIDE SEQUENCE [LARGE SCALE GENOMIC DNA]</scope>
    <source>
        <strain evidence="5 6">DSM 28559</strain>
    </source>
</reference>
<dbReference type="GO" id="GO:0003700">
    <property type="term" value="F:DNA-binding transcription factor activity"/>
    <property type="evidence" value="ECO:0007669"/>
    <property type="project" value="TreeGrafter"/>
</dbReference>
<dbReference type="RefSeq" id="WP_132092248.1">
    <property type="nucleotide sequence ID" value="NZ_JANKAQ010000010.1"/>
</dbReference>
<dbReference type="CDD" id="cd00093">
    <property type="entry name" value="HTH_XRE"/>
    <property type="match status" value="1"/>
</dbReference>
<dbReference type="AlphaFoldDB" id="A0A4R2L8W6"/>
<accession>A0A4R2L8W6</accession>
<dbReference type="SUPFAM" id="SSF47413">
    <property type="entry name" value="lambda repressor-like DNA-binding domains"/>
    <property type="match status" value="1"/>
</dbReference>
<dbReference type="SMART" id="SM00530">
    <property type="entry name" value="HTH_XRE"/>
    <property type="match status" value="1"/>
</dbReference>
<dbReference type="InterPro" id="IPR014710">
    <property type="entry name" value="RmlC-like_jellyroll"/>
</dbReference>
<dbReference type="Pfam" id="PF07883">
    <property type="entry name" value="Cupin_2"/>
    <property type="match status" value="1"/>
</dbReference>
<feature type="domain" description="HTH cro/C1-type" evidence="4">
    <location>
        <begin position="12"/>
        <end position="66"/>
    </location>
</feature>
<evidence type="ECO:0000256" key="1">
    <source>
        <dbReference type="ARBA" id="ARBA00023015"/>
    </source>
</evidence>
<protein>
    <submittedName>
        <fullName evidence="5">XRE family transcriptional regulator</fullName>
    </submittedName>
</protein>
<evidence type="ECO:0000256" key="2">
    <source>
        <dbReference type="ARBA" id="ARBA00023125"/>
    </source>
</evidence>
<evidence type="ECO:0000313" key="5">
    <source>
        <dbReference type="EMBL" id="TCO84126.1"/>
    </source>
</evidence>
<dbReference type="InterPro" id="IPR001387">
    <property type="entry name" value="Cro/C1-type_HTH"/>
</dbReference>
<dbReference type="GO" id="GO:0005829">
    <property type="term" value="C:cytosol"/>
    <property type="evidence" value="ECO:0007669"/>
    <property type="project" value="TreeGrafter"/>
</dbReference>
<keyword evidence="6" id="KW-1185">Reference proteome</keyword>
<gene>
    <name evidence="5" type="ORF">EV212_10918</name>
</gene>
<dbReference type="EMBL" id="SLXA01000009">
    <property type="protein sequence ID" value="TCO84126.1"/>
    <property type="molecule type" value="Genomic_DNA"/>
</dbReference>
<dbReference type="Gene3D" id="1.10.260.40">
    <property type="entry name" value="lambda repressor-like DNA-binding domains"/>
    <property type="match status" value="1"/>
</dbReference>
<name>A0A4R2L8W6_9FIRM</name>
<dbReference type="SUPFAM" id="SSF51182">
    <property type="entry name" value="RmlC-like cupins"/>
    <property type="match status" value="1"/>
</dbReference>
<dbReference type="InterPro" id="IPR010982">
    <property type="entry name" value="Lambda_DNA-bd_dom_sf"/>
</dbReference>
<keyword evidence="2" id="KW-0238">DNA-binding</keyword>
<keyword evidence="1" id="KW-0805">Transcription regulation</keyword>
<dbReference type="CDD" id="cd02209">
    <property type="entry name" value="cupin_XRE_C"/>
    <property type="match status" value="1"/>
</dbReference>
<evidence type="ECO:0000313" key="6">
    <source>
        <dbReference type="Proteomes" id="UP000295711"/>
    </source>
</evidence>
<dbReference type="Gene3D" id="2.60.120.10">
    <property type="entry name" value="Jelly Rolls"/>
    <property type="match status" value="1"/>
</dbReference>
<comment type="caution">
    <text evidence="5">The sequence shown here is derived from an EMBL/GenBank/DDBJ whole genome shotgun (WGS) entry which is preliminary data.</text>
</comment>
<proteinExistence type="predicted"/>
<evidence type="ECO:0000259" key="4">
    <source>
        <dbReference type="PROSITE" id="PS50943"/>
    </source>
</evidence>